<proteinExistence type="predicted"/>
<dbReference type="Proteomes" id="UP000051530">
    <property type="component" value="Unassembled WGS sequence"/>
</dbReference>
<feature type="non-terminal residue" evidence="1">
    <location>
        <position position="1"/>
    </location>
</feature>
<dbReference type="VEuPathDB" id="MicrosporidiaDB:M153_18407000671"/>
<protein>
    <submittedName>
        <fullName evidence="1">Uncharacterized protein</fullName>
    </submittedName>
</protein>
<dbReference type="EMBL" id="LGUB01001389">
    <property type="protein sequence ID" value="KRH91922.1"/>
    <property type="molecule type" value="Genomic_DNA"/>
</dbReference>
<sequence>TGSAFNLITQQAVLQIPSIKVEPLDKPVFITLLDGRSLVAKFKCILIVTFGQKSFSQVFYIFEKAIYNVILCNNLVKMLKDTQSDVSVFPVYVRF</sequence>
<evidence type="ECO:0000313" key="1">
    <source>
        <dbReference type="EMBL" id="KRH91922.1"/>
    </source>
</evidence>
<reference evidence="1 2" key="1">
    <citation type="submission" date="2015-07" db="EMBL/GenBank/DDBJ databases">
        <title>The genome of Pseudoloma neurophilia, a relevant intracellular parasite of the zebrafish.</title>
        <authorList>
            <person name="Ndikumana S."/>
            <person name="Pelin A."/>
            <person name="Sanders J."/>
            <person name="Corradi N."/>
        </authorList>
    </citation>
    <scope>NUCLEOTIDE SEQUENCE [LARGE SCALE GENOMIC DNA]</scope>
    <source>
        <strain evidence="1 2">MK1</strain>
    </source>
</reference>
<comment type="caution">
    <text evidence="1">The sequence shown here is derived from an EMBL/GenBank/DDBJ whole genome shotgun (WGS) entry which is preliminary data.</text>
</comment>
<accession>A0A0R0LR00</accession>
<dbReference type="AlphaFoldDB" id="A0A0R0LR00"/>
<name>A0A0R0LR00_9MICR</name>
<evidence type="ECO:0000313" key="2">
    <source>
        <dbReference type="Proteomes" id="UP000051530"/>
    </source>
</evidence>
<gene>
    <name evidence="1" type="ORF">M153_18407000671</name>
</gene>
<organism evidence="1 2">
    <name type="scientific">Pseudoloma neurophilia</name>
    <dbReference type="NCBI Taxonomy" id="146866"/>
    <lineage>
        <taxon>Eukaryota</taxon>
        <taxon>Fungi</taxon>
        <taxon>Fungi incertae sedis</taxon>
        <taxon>Microsporidia</taxon>
        <taxon>Pseudoloma</taxon>
    </lineage>
</organism>
<keyword evidence="2" id="KW-1185">Reference proteome</keyword>